<dbReference type="SUPFAM" id="SSF52540">
    <property type="entry name" value="P-loop containing nucleoside triphosphate hydrolases"/>
    <property type="match status" value="1"/>
</dbReference>
<protein>
    <submittedName>
        <fullName evidence="3">Related to S. pombe trp-asp repeat containing protein</fullName>
    </submittedName>
</protein>
<evidence type="ECO:0000259" key="2">
    <source>
        <dbReference type="Pfam" id="PF24883"/>
    </source>
</evidence>
<reference evidence="3 4" key="1">
    <citation type="journal article" date="2011" name="PLoS Pathog.">
        <title>Endophytic Life Strategies Decoded by Genome and Transcriptome Analyses of the Mutualistic Root Symbiont Piriformospora indica.</title>
        <authorList>
            <person name="Zuccaro A."/>
            <person name="Lahrmann U."/>
            <person name="Guldener U."/>
            <person name="Langen G."/>
            <person name="Pfiffi S."/>
            <person name="Biedenkopf D."/>
            <person name="Wong P."/>
            <person name="Samans B."/>
            <person name="Grimm C."/>
            <person name="Basiewicz M."/>
            <person name="Murat C."/>
            <person name="Martin F."/>
            <person name="Kogel K.H."/>
        </authorList>
    </citation>
    <scope>NUCLEOTIDE SEQUENCE [LARGE SCALE GENOMIC DNA]</scope>
    <source>
        <strain evidence="3 4">DSM 11827</strain>
    </source>
</reference>
<dbReference type="OrthoDB" id="538223at2759"/>
<dbReference type="HOGENOM" id="CLU_000288_6_5_1"/>
<evidence type="ECO:0000313" key="3">
    <source>
        <dbReference type="EMBL" id="CCA74778.1"/>
    </source>
</evidence>
<dbReference type="Pfam" id="PF24883">
    <property type="entry name" value="NPHP3_N"/>
    <property type="match status" value="1"/>
</dbReference>
<dbReference type="PANTHER" id="PTHR10039">
    <property type="entry name" value="AMELOGENIN"/>
    <property type="match status" value="1"/>
</dbReference>
<gene>
    <name evidence="3" type="ORF">PIIN_08747</name>
</gene>
<comment type="caution">
    <text evidence="3">The sequence shown here is derived from an EMBL/GenBank/DDBJ whole genome shotgun (WGS) entry which is preliminary data.</text>
</comment>
<dbReference type="InterPro" id="IPR027417">
    <property type="entry name" value="P-loop_NTPase"/>
</dbReference>
<evidence type="ECO:0000256" key="1">
    <source>
        <dbReference type="ARBA" id="ARBA00022737"/>
    </source>
</evidence>
<proteinExistence type="predicted"/>
<dbReference type="Gene3D" id="3.40.50.300">
    <property type="entry name" value="P-loop containing nucleotide triphosphate hydrolases"/>
    <property type="match status" value="1"/>
</dbReference>
<name>G4TTY5_SERID</name>
<dbReference type="InParanoid" id="G4TTY5"/>
<dbReference type="InterPro" id="IPR056884">
    <property type="entry name" value="NPHP3-like_N"/>
</dbReference>
<dbReference type="AlphaFoldDB" id="G4TTY5"/>
<keyword evidence="1" id="KW-0677">Repeat</keyword>
<dbReference type="Proteomes" id="UP000007148">
    <property type="component" value="Unassembled WGS sequence"/>
</dbReference>
<keyword evidence="4" id="KW-1185">Reference proteome</keyword>
<accession>G4TTY5</accession>
<evidence type="ECO:0000313" key="4">
    <source>
        <dbReference type="Proteomes" id="UP000007148"/>
    </source>
</evidence>
<feature type="domain" description="Nephrocystin 3-like N-terminal" evidence="2">
    <location>
        <begin position="4"/>
        <end position="125"/>
    </location>
</feature>
<dbReference type="eggNOG" id="KOG0266">
    <property type="taxonomic scope" value="Eukaryota"/>
</dbReference>
<sequence length="487" mass="55324">MSVAQVWRTEGALGAQFFFSLASSEGSTTEKFCSTLARELVQYMPELGPHIADAVKRNPAIIRSSFHDQIRTLVTAPLQHRQKRTILVIDAFDECKSGTQRRELLDSLAMAVRETRNLKIFITSRPDPVIESVLQPLSIKAQLKDRLHDVSHHDNIDDIASYVHQSLHDILPQDKRQQLVDKANGLFIWASTACRMLTSETSLSPPEDIYDRLISMDQPGAIDSVYNLVFERIDPEYYGVMCAMLALLLAAFEPLTIDDLDDLLKHSRVPGRAKALVQNLGSVLSVDRGTDQIQFRHPTLVEYLRRCTTAPVIAKHNKLYLNAVEAHGQAASWCLKRLKSPNGGLKFNICEIESSFFLNRQIPDLDARVTRLIPRRLRYASSHWLFHLAETDDKWRRALVRELEPITTYPYDLYWMEVLSLTGGVPRAILGLRSIVGRTGLEKPRSNLKEIRRFLMRFSVPIQESAPHIYISALPFAPKRSLVHIEA</sequence>
<dbReference type="STRING" id="1109443.G4TTY5"/>
<dbReference type="EMBL" id="CAFZ01000354">
    <property type="protein sequence ID" value="CCA74778.1"/>
    <property type="molecule type" value="Genomic_DNA"/>
</dbReference>
<organism evidence="3 4">
    <name type="scientific">Serendipita indica (strain DSM 11827)</name>
    <name type="common">Root endophyte fungus</name>
    <name type="synonym">Piriformospora indica</name>
    <dbReference type="NCBI Taxonomy" id="1109443"/>
    <lineage>
        <taxon>Eukaryota</taxon>
        <taxon>Fungi</taxon>
        <taxon>Dikarya</taxon>
        <taxon>Basidiomycota</taxon>
        <taxon>Agaricomycotina</taxon>
        <taxon>Agaricomycetes</taxon>
        <taxon>Sebacinales</taxon>
        <taxon>Serendipitaceae</taxon>
        <taxon>Serendipita</taxon>
    </lineage>
</organism>